<dbReference type="AlphaFoldDB" id="A0A9D3YVY1"/>
<evidence type="ECO:0000313" key="2">
    <source>
        <dbReference type="Proteomes" id="UP000828390"/>
    </source>
</evidence>
<keyword evidence="2" id="KW-1185">Reference proteome</keyword>
<accession>A0A9D3YVY1</accession>
<organism evidence="1 2">
    <name type="scientific">Dreissena polymorpha</name>
    <name type="common">Zebra mussel</name>
    <name type="synonym">Mytilus polymorpha</name>
    <dbReference type="NCBI Taxonomy" id="45954"/>
    <lineage>
        <taxon>Eukaryota</taxon>
        <taxon>Metazoa</taxon>
        <taxon>Spiralia</taxon>
        <taxon>Lophotrochozoa</taxon>
        <taxon>Mollusca</taxon>
        <taxon>Bivalvia</taxon>
        <taxon>Autobranchia</taxon>
        <taxon>Heteroconchia</taxon>
        <taxon>Euheterodonta</taxon>
        <taxon>Imparidentia</taxon>
        <taxon>Neoheterodontei</taxon>
        <taxon>Myida</taxon>
        <taxon>Dreissenoidea</taxon>
        <taxon>Dreissenidae</taxon>
        <taxon>Dreissena</taxon>
    </lineage>
</organism>
<gene>
    <name evidence="1" type="ORF">DPMN_065450</name>
</gene>
<sequence length="64" mass="6902">MEARPPIAVAISIITQVLTKMKGTVAQSRITQAKGHPDQQQANAIHRNPAAIILQKGITEHDGH</sequence>
<dbReference type="Proteomes" id="UP000828390">
    <property type="component" value="Unassembled WGS sequence"/>
</dbReference>
<name>A0A9D3YVY1_DREPO</name>
<proteinExistence type="predicted"/>
<comment type="caution">
    <text evidence="1">The sequence shown here is derived from an EMBL/GenBank/DDBJ whole genome shotgun (WGS) entry which is preliminary data.</text>
</comment>
<dbReference type="EMBL" id="JAIWYP010000014">
    <property type="protein sequence ID" value="KAH3706071.1"/>
    <property type="molecule type" value="Genomic_DNA"/>
</dbReference>
<reference evidence="1" key="1">
    <citation type="journal article" date="2019" name="bioRxiv">
        <title>The Genome of the Zebra Mussel, Dreissena polymorpha: A Resource for Invasive Species Research.</title>
        <authorList>
            <person name="McCartney M.A."/>
            <person name="Auch B."/>
            <person name="Kono T."/>
            <person name="Mallez S."/>
            <person name="Zhang Y."/>
            <person name="Obille A."/>
            <person name="Becker A."/>
            <person name="Abrahante J.E."/>
            <person name="Garbe J."/>
            <person name="Badalamenti J.P."/>
            <person name="Herman A."/>
            <person name="Mangelson H."/>
            <person name="Liachko I."/>
            <person name="Sullivan S."/>
            <person name="Sone E.D."/>
            <person name="Koren S."/>
            <person name="Silverstein K.A.T."/>
            <person name="Beckman K.B."/>
            <person name="Gohl D.M."/>
        </authorList>
    </citation>
    <scope>NUCLEOTIDE SEQUENCE</scope>
    <source>
        <strain evidence="1">Duluth1</strain>
        <tissue evidence="1">Whole animal</tissue>
    </source>
</reference>
<reference evidence="1" key="2">
    <citation type="submission" date="2020-11" db="EMBL/GenBank/DDBJ databases">
        <authorList>
            <person name="McCartney M.A."/>
            <person name="Auch B."/>
            <person name="Kono T."/>
            <person name="Mallez S."/>
            <person name="Becker A."/>
            <person name="Gohl D.M."/>
            <person name="Silverstein K.A.T."/>
            <person name="Koren S."/>
            <person name="Bechman K.B."/>
            <person name="Herman A."/>
            <person name="Abrahante J.E."/>
            <person name="Garbe J."/>
        </authorList>
    </citation>
    <scope>NUCLEOTIDE SEQUENCE</scope>
    <source>
        <strain evidence="1">Duluth1</strain>
        <tissue evidence="1">Whole animal</tissue>
    </source>
</reference>
<evidence type="ECO:0000313" key="1">
    <source>
        <dbReference type="EMBL" id="KAH3706071.1"/>
    </source>
</evidence>
<protein>
    <submittedName>
        <fullName evidence="1">Uncharacterized protein</fullName>
    </submittedName>
</protein>